<name>A0ABN5YPE7_9MYCO</name>
<proteinExistence type="predicted"/>
<reference evidence="1 2" key="1">
    <citation type="journal article" date="2019" name="Emerg. Microbes Infect.">
        <title>Comprehensive subspecies identification of 175 nontuberculous mycobacteria species based on 7547 genomic profiles.</title>
        <authorList>
            <person name="Matsumoto Y."/>
            <person name="Kinjo T."/>
            <person name="Motooka D."/>
            <person name="Nabeya D."/>
            <person name="Jung N."/>
            <person name="Uechi K."/>
            <person name="Horii T."/>
            <person name="Iida T."/>
            <person name="Fujita J."/>
            <person name="Nakamura S."/>
        </authorList>
    </citation>
    <scope>NUCLEOTIDE SEQUENCE [LARGE SCALE GENOMIC DNA]</scope>
    <source>
        <strain evidence="1 2">JCM 15296</strain>
    </source>
</reference>
<evidence type="ECO:0000313" key="2">
    <source>
        <dbReference type="Proteomes" id="UP000465609"/>
    </source>
</evidence>
<gene>
    <name evidence="1" type="ORF">MAUB_00670</name>
</gene>
<evidence type="ECO:0008006" key="3">
    <source>
        <dbReference type="Google" id="ProtNLM"/>
    </source>
</evidence>
<dbReference type="EMBL" id="AP022577">
    <property type="protein sequence ID" value="BBX82194.1"/>
    <property type="molecule type" value="Genomic_DNA"/>
</dbReference>
<dbReference type="RefSeq" id="WP_138230289.1">
    <property type="nucleotide sequence ID" value="NZ_AP022577.1"/>
</dbReference>
<organism evidence="1 2">
    <name type="scientific">Mycolicibacterium aubagnense</name>
    <dbReference type="NCBI Taxonomy" id="319707"/>
    <lineage>
        <taxon>Bacteria</taxon>
        <taxon>Bacillati</taxon>
        <taxon>Actinomycetota</taxon>
        <taxon>Actinomycetes</taxon>
        <taxon>Mycobacteriales</taxon>
        <taxon>Mycobacteriaceae</taxon>
        <taxon>Mycolicibacterium</taxon>
    </lineage>
</organism>
<protein>
    <recommendedName>
        <fullName evidence="3">Type II toxin-antitoxin system HicA family toxin</fullName>
    </recommendedName>
</protein>
<evidence type="ECO:0000313" key="1">
    <source>
        <dbReference type="EMBL" id="BBX82194.1"/>
    </source>
</evidence>
<keyword evidence="2" id="KW-1185">Reference proteome</keyword>
<sequence length="70" mass="7616">MSSADYKKRLKSLIAQAESSGWAVTKTNNGHWRFAPSDKNQPLVIAPGTTSDTRGVANLEAQLRRSGLET</sequence>
<dbReference type="Proteomes" id="UP000465609">
    <property type="component" value="Chromosome"/>
</dbReference>
<accession>A0ABN5YPE7</accession>